<evidence type="ECO:0000256" key="4">
    <source>
        <dbReference type="ARBA" id="ARBA00022741"/>
    </source>
</evidence>
<dbReference type="GO" id="GO:0004674">
    <property type="term" value="F:protein serine/threonine kinase activity"/>
    <property type="evidence" value="ECO:0007669"/>
    <property type="project" value="UniProtKB-KW"/>
</dbReference>
<evidence type="ECO:0000256" key="1">
    <source>
        <dbReference type="ARBA" id="ARBA00012513"/>
    </source>
</evidence>
<evidence type="ECO:0000256" key="2">
    <source>
        <dbReference type="ARBA" id="ARBA00022527"/>
    </source>
</evidence>
<sequence length="1291" mass="141270">MAKPTTEIDLSGFGLERLQHIGRGQYANAQLVRESATGFTYVAKCVSLAALNEHDQDLAHQEVFLLQTLNHPYIVAYRDSFLIEGANTLVIVMEYCDSGDLRKAIKEKAKAGEHFAEEQITTWFVQLCLALQYIHSEKVLHRDLKTSNIFLHEGPCGTVIKLGDFGISRVLEGTAEAAVTIVGTPYYMSPEVCRSEPYNWKSDIWALGCVLYECCMLKHAFESSSLLGLVYKIVSDHYDPIPSFYSPELNDLINQLLMKSAESRPSINELFANPYVKAPAQLQIVERLTSRSKRRLWQWSRWLSPPRVQVLVAIRNSYHVGSSQIALGDFAWSVDHMVAFACLSDDEIGALTSVLSPEPGAKISLDAFSVHLQEVSPEVQQYEAWARQVLAPAGKRLHDVLRAKDMEMRGTLSPEVFADALLELVPTLTSEHLELLVMLADKTCLGDVDYGEFLINFGPPTAPPPAPTQQPAAAPARQPAAPPGMPPLPGGTSAARPPGMPPLPGAGPSAPVDLGGTLGGTLNMVEINLARPERTAGSIRPSQSCSAIAEHPDNQCDEEQGWPGGGAAASDTSFASSLVPASLKAALGPPLRCLPRSVEANELNAYRADYQAFRTGMAVGARGEIARPCVKRYTQSYRASSKGVKLVPLIGVELGASSAATSAASAASEHLHSLKSSPVSRSAGLRAKVAFSKSVKLAVPEKRHAFFQESPRLPESESGQSFQSSSISEVEGMPWHRGTSVTSGTAPVTSETGVGLVAHIIVSLTFLLPCLLAPGQHLWSCLLAPGAYTFSVVLATARVAYRQGYSCADLFSLSKDTEYSILSRVLRMPRLVREGCVPSWFPALTSAVYVLVAVLLTLGRSFETDLGSRSISLWSATPRRHDYNCWGAHSQEVADCVLVRHSACTMLVSLYTLLVVMALCNRNVKGSHIVAEHRNSLLSLFPMEAPTLFAYIDRSVESNLAHWRTNRRYRVQSILLSLMWTSLSFGVYTELLRDAQSKLAQAVFLTALSCTYLLQYILFRHVLLRVILHFEAIKARAAALAYCDEEGVLPFTSGHAIYVWFLVRRNVSAQNEVSYQHAVPIFTGSVFLAAVSSCWVGSELHRRGMSIFGLTSRGGASLMTFGSACVFCVFVNLFLAILRDIGKLDEAHALQLRIAHLRLEHVRSLRKAQAMKDASKPPSSSSLEPLDRSQTLGQIRIPSLRDFQPVQERKSFGPLDLEASEHDLESAVAMIERVILLIENHESKPTIFGVEIGSKSFQVVYAALLSNLWYLCVWGLLIPLISSKDEDTPEV</sequence>
<proteinExistence type="predicted"/>
<dbReference type="CDD" id="cd08215">
    <property type="entry name" value="STKc_Nek"/>
    <property type="match status" value="1"/>
</dbReference>
<protein>
    <recommendedName>
        <fullName evidence="1">non-specific serine/threonine protein kinase</fullName>
        <ecNumber evidence="1">2.7.11.1</ecNumber>
    </recommendedName>
</protein>
<dbReference type="InterPro" id="IPR051131">
    <property type="entry name" value="NEK_Ser/Thr_kinase_NIMA"/>
</dbReference>
<dbReference type="PROSITE" id="PS50011">
    <property type="entry name" value="PROTEIN_KINASE_DOM"/>
    <property type="match status" value="1"/>
</dbReference>
<comment type="catalytic activity">
    <reaction evidence="8">
        <text>L-seryl-[protein] + ATP = O-phospho-L-seryl-[protein] + ADP + H(+)</text>
        <dbReference type="Rhea" id="RHEA:17989"/>
        <dbReference type="Rhea" id="RHEA-COMP:9863"/>
        <dbReference type="Rhea" id="RHEA-COMP:11604"/>
        <dbReference type="ChEBI" id="CHEBI:15378"/>
        <dbReference type="ChEBI" id="CHEBI:29999"/>
        <dbReference type="ChEBI" id="CHEBI:30616"/>
        <dbReference type="ChEBI" id="CHEBI:83421"/>
        <dbReference type="ChEBI" id="CHEBI:456216"/>
        <dbReference type="EC" id="2.7.11.1"/>
    </reaction>
</comment>
<evidence type="ECO:0000256" key="6">
    <source>
        <dbReference type="ARBA" id="ARBA00022840"/>
    </source>
</evidence>
<feature type="transmembrane region" description="Helical" evidence="11">
    <location>
        <begin position="1000"/>
        <end position="1019"/>
    </location>
</feature>
<dbReference type="Gene3D" id="3.30.200.20">
    <property type="entry name" value="Phosphorylase Kinase, domain 1"/>
    <property type="match status" value="1"/>
</dbReference>
<dbReference type="PROSITE" id="PS00108">
    <property type="entry name" value="PROTEIN_KINASE_ST"/>
    <property type="match status" value="1"/>
</dbReference>
<feature type="transmembrane region" description="Helical" evidence="11">
    <location>
        <begin position="1259"/>
        <end position="1281"/>
    </location>
</feature>
<feature type="compositionally biased region" description="Low complexity" evidence="10">
    <location>
        <begin position="469"/>
        <end position="479"/>
    </location>
</feature>
<evidence type="ECO:0000256" key="9">
    <source>
        <dbReference type="PROSITE-ProRule" id="PRU10141"/>
    </source>
</evidence>
<evidence type="ECO:0000256" key="11">
    <source>
        <dbReference type="SAM" id="Phobius"/>
    </source>
</evidence>
<dbReference type="PROSITE" id="PS00107">
    <property type="entry name" value="PROTEIN_KINASE_ATP"/>
    <property type="match status" value="1"/>
</dbReference>
<name>A0A813G9U1_POLGL</name>
<keyword evidence="4 9" id="KW-0547">Nucleotide-binding</keyword>
<evidence type="ECO:0000259" key="12">
    <source>
        <dbReference type="PROSITE" id="PS50011"/>
    </source>
</evidence>
<dbReference type="PANTHER" id="PTHR44899">
    <property type="entry name" value="CAMK FAMILY PROTEIN KINASE"/>
    <property type="match status" value="1"/>
</dbReference>
<comment type="catalytic activity">
    <reaction evidence="7">
        <text>L-threonyl-[protein] + ATP = O-phospho-L-threonyl-[protein] + ADP + H(+)</text>
        <dbReference type="Rhea" id="RHEA:46608"/>
        <dbReference type="Rhea" id="RHEA-COMP:11060"/>
        <dbReference type="Rhea" id="RHEA-COMP:11605"/>
        <dbReference type="ChEBI" id="CHEBI:15378"/>
        <dbReference type="ChEBI" id="CHEBI:30013"/>
        <dbReference type="ChEBI" id="CHEBI:30616"/>
        <dbReference type="ChEBI" id="CHEBI:61977"/>
        <dbReference type="ChEBI" id="CHEBI:456216"/>
        <dbReference type="EC" id="2.7.11.1"/>
    </reaction>
</comment>
<keyword evidence="11" id="KW-0812">Transmembrane</keyword>
<keyword evidence="6 9" id="KW-0067">ATP-binding</keyword>
<dbReference type="SMART" id="SM00220">
    <property type="entry name" value="S_TKc"/>
    <property type="match status" value="1"/>
</dbReference>
<feature type="domain" description="Protein kinase" evidence="12">
    <location>
        <begin position="15"/>
        <end position="276"/>
    </location>
</feature>
<dbReference type="Proteomes" id="UP000654075">
    <property type="component" value="Unassembled WGS sequence"/>
</dbReference>
<dbReference type="OrthoDB" id="248923at2759"/>
<dbReference type="InterPro" id="IPR008271">
    <property type="entry name" value="Ser/Thr_kinase_AS"/>
</dbReference>
<dbReference type="InterPro" id="IPR000719">
    <property type="entry name" value="Prot_kinase_dom"/>
</dbReference>
<feature type="region of interest" description="Disordered" evidence="10">
    <location>
        <begin position="551"/>
        <end position="570"/>
    </location>
</feature>
<dbReference type="GO" id="GO:0005524">
    <property type="term" value="F:ATP binding"/>
    <property type="evidence" value="ECO:0007669"/>
    <property type="project" value="UniProtKB-UniRule"/>
</dbReference>
<evidence type="ECO:0000256" key="10">
    <source>
        <dbReference type="SAM" id="MobiDB-lite"/>
    </source>
</evidence>
<accession>A0A813G9U1</accession>
<feature type="transmembrane region" description="Helical" evidence="11">
    <location>
        <begin position="969"/>
        <end position="988"/>
    </location>
</feature>
<feature type="transmembrane region" description="Helical" evidence="11">
    <location>
        <begin position="1118"/>
        <end position="1138"/>
    </location>
</feature>
<dbReference type="EC" id="2.7.11.1" evidence="1"/>
<evidence type="ECO:0000256" key="7">
    <source>
        <dbReference type="ARBA" id="ARBA00047899"/>
    </source>
</evidence>
<keyword evidence="14" id="KW-1185">Reference proteome</keyword>
<dbReference type="PANTHER" id="PTHR44899:SF3">
    <property type="entry name" value="SERINE_THREONINE-PROTEIN KINASE NEK1"/>
    <property type="match status" value="1"/>
</dbReference>
<keyword evidence="5" id="KW-0418">Kinase</keyword>
<evidence type="ECO:0000256" key="8">
    <source>
        <dbReference type="ARBA" id="ARBA00048679"/>
    </source>
</evidence>
<feature type="region of interest" description="Disordered" evidence="10">
    <location>
        <begin position="459"/>
        <end position="517"/>
    </location>
</feature>
<keyword evidence="11" id="KW-1133">Transmembrane helix</keyword>
<dbReference type="SUPFAM" id="SSF56112">
    <property type="entry name" value="Protein kinase-like (PK-like)"/>
    <property type="match status" value="1"/>
</dbReference>
<dbReference type="Gene3D" id="1.10.510.10">
    <property type="entry name" value="Transferase(Phosphotransferase) domain 1"/>
    <property type="match status" value="1"/>
</dbReference>
<feature type="transmembrane region" description="Helical" evidence="11">
    <location>
        <begin position="1078"/>
        <end position="1098"/>
    </location>
</feature>
<reference evidence="13" key="1">
    <citation type="submission" date="2021-02" db="EMBL/GenBank/DDBJ databases">
        <authorList>
            <person name="Dougan E. K."/>
            <person name="Rhodes N."/>
            <person name="Thang M."/>
            <person name="Chan C."/>
        </authorList>
    </citation>
    <scope>NUCLEOTIDE SEQUENCE</scope>
</reference>
<comment type="caution">
    <text evidence="13">The sequence shown here is derived from an EMBL/GenBank/DDBJ whole genome shotgun (WGS) entry which is preliminary data.</text>
</comment>
<feature type="transmembrane region" description="Helical" evidence="11">
    <location>
        <begin position="779"/>
        <end position="801"/>
    </location>
</feature>
<evidence type="ECO:0000256" key="5">
    <source>
        <dbReference type="ARBA" id="ARBA00022777"/>
    </source>
</evidence>
<evidence type="ECO:0000313" key="14">
    <source>
        <dbReference type="Proteomes" id="UP000654075"/>
    </source>
</evidence>
<dbReference type="EMBL" id="CAJNNV010027630">
    <property type="protein sequence ID" value="CAE8621018.1"/>
    <property type="molecule type" value="Genomic_DNA"/>
</dbReference>
<dbReference type="SUPFAM" id="SSF47473">
    <property type="entry name" value="EF-hand"/>
    <property type="match status" value="1"/>
</dbReference>
<evidence type="ECO:0000256" key="3">
    <source>
        <dbReference type="ARBA" id="ARBA00022679"/>
    </source>
</evidence>
<dbReference type="Pfam" id="PF00069">
    <property type="entry name" value="Pkinase"/>
    <property type="match status" value="1"/>
</dbReference>
<feature type="binding site" evidence="9">
    <location>
        <position position="44"/>
    </location>
    <ligand>
        <name>ATP</name>
        <dbReference type="ChEBI" id="CHEBI:30616"/>
    </ligand>
</feature>
<keyword evidence="11" id="KW-0472">Membrane</keyword>
<feature type="compositionally biased region" description="Pro residues" evidence="10">
    <location>
        <begin position="480"/>
        <end position="489"/>
    </location>
</feature>
<dbReference type="InterPro" id="IPR011992">
    <property type="entry name" value="EF-hand-dom_pair"/>
</dbReference>
<evidence type="ECO:0000313" key="13">
    <source>
        <dbReference type="EMBL" id="CAE8621018.1"/>
    </source>
</evidence>
<feature type="transmembrane region" description="Helical" evidence="11">
    <location>
        <begin position="840"/>
        <end position="859"/>
    </location>
</feature>
<keyword evidence="3" id="KW-0808">Transferase</keyword>
<organism evidence="13 14">
    <name type="scientific">Polarella glacialis</name>
    <name type="common">Dinoflagellate</name>
    <dbReference type="NCBI Taxonomy" id="89957"/>
    <lineage>
        <taxon>Eukaryota</taxon>
        <taxon>Sar</taxon>
        <taxon>Alveolata</taxon>
        <taxon>Dinophyceae</taxon>
        <taxon>Suessiales</taxon>
        <taxon>Suessiaceae</taxon>
        <taxon>Polarella</taxon>
    </lineage>
</organism>
<dbReference type="InterPro" id="IPR017441">
    <property type="entry name" value="Protein_kinase_ATP_BS"/>
</dbReference>
<keyword evidence="2" id="KW-0723">Serine/threonine-protein kinase</keyword>
<gene>
    <name evidence="13" type="ORF">PGLA1383_LOCUS38542</name>
</gene>
<dbReference type="InterPro" id="IPR011009">
    <property type="entry name" value="Kinase-like_dom_sf"/>
</dbReference>